<reference evidence="1 2" key="1">
    <citation type="submission" date="2022-08" db="EMBL/GenBank/DDBJ databases">
        <title>Paenibacillus endoradicis sp. nov., Paenibacillus radicibacter sp. nov and Paenibacillus pararadicis sp. nov., three cold-adapted plant growth-promoting bacteria isolated from root of Larix gmelinii in Great Khingan.</title>
        <authorList>
            <person name="Xue H."/>
        </authorList>
    </citation>
    <scope>NUCLEOTIDE SEQUENCE [LARGE SCALE GENOMIC DNA]</scope>
    <source>
        <strain evidence="1 2">N5-1-1-5</strain>
    </source>
</reference>
<proteinExistence type="predicted"/>
<dbReference type="RefSeq" id="WP_258215036.1">
    <property type="nucleotide sequence ID" value="NZ_JANQBD010000015.1"/>
</dbReference>
<keyword evidence="2" id="KW-1185">Reference proteome</keyword>
<sequence>MSLEYLFSDPRPEIKQDTNHWNKLLRLVSTLDDKQQVGMKLQRLLWTTRSAGTMLKPSVEGLKLVLILGESSGWETEQYFEKVKKDHLGPYSTEIHHLLKKVIEP</sequence>
<accession>A0ABT1YJT7</accession>
<dbReference type="EMBL" id="JANQBD010000015">
    <property type="protein sequence ID" value="MCR8633460.1"/>
    <property type="molecule type" value="Genomic_DNA"/>
</dbReference>
<evidence type="ECO:0000313" key="1">
    <source>
        <dbReference type="EMBL" id="MCR8633460.1"/>
    </source>
</evidence>
<organism evidence="1 2">
    <name type="scientific">Paenibacillus radicis</name>
    <name type="common">ex Xue et al. 2023</name>
    <dbReference type="NCBI Taxonomy" id="2972489"/>
    <lineage>
        <taxon>Bacteria</taxon>
        <taxon>Bacillati</taxon>
        <taxon>Bacillota</taxon>
        <taxon>Bacilli</taxon>
        <taxon>Bacillales</taxon>
        <taxon>Paenibacillaceae</taxon>
        <taxon>Paenibacillus</taxon>
    </lineage>
</organism>
<dbReference type="Proteomes" id="UP001300012">
    <property type="component" value="Unassembled WGS sequence"/>
</dbReference>
<name>A0ABT1YJT7_9BACL</name>
<evidence type="ECO:0000313" key="2">
    <source>
        <dbReference type="Proteomes" id="UP001300012"/>
    </source>
</evidence>
<gene>
    <name evidence="1" type="ORF">NV381_19950</name>
</gene>
<comment type="caution">
    <text evidence="1">The sequence shown here is derived from an EMBL/GenBank/DDBJ whole genome shotgun (WGS) entry which is preliminary data.</text>
</comment>
<protein>
    <submittedName>
        <fullName evidence="1">Uncharacterized protein</fullName>
    </submittedName>
</protein>